<dbReference type="Pfam" id="PF14289">
    <property type="entry name" value="DUF4369"/>
    <property type="match status" value="2"/>
</dbReference>
<dbReference type="PANTHER" id="PTHR42852">
    <property type="entry name" value="THIOL:DISULFIDE INTERCHANGE PROTEIN DSBE"/>
    <property type="match status" value="1"/>
</dbReference>
<feature type="domain" description="Thioredoxin" evidence="3">
    <location>
        <begin position="230"/>
        <end position="379"/>
    </location>
</feature>
<dbReference type="InterPro" id="IPR013766">
    <property type="entry name" value="Thioredoxin_domain"/>
</dbReference>
<reference evidence="4 5" key="1">
    <citation type="submission" date="2019-05" db="EMBL/GenBank/DDBJ databases">
        <authorList>
            <consortium name="Pathogen Informatics"/>
        </authorList>
    </citation>
    <scope>NUCLEOTIDE SEQUENCE [LARGE SCALE GENOMIC DNA]</scope>
    <source>
        <strain evidence="4 5">NCTC11429</strain>
    </source>
</reference>
<name>A0A4U9VK94_9SPHI</name>
<evidence type="ECO:0000313" key="5">
    <source>
        <dbReference type="Proteomes" id="UP000308196"/>
    </source>
</evidence>
<dbReference type="CDD" id="cd02966">
    <property type="entry name" value="TlpA_like_family"/>
    <property type="match status" value="2"/>
</dbReference>
<organism evidence="4 5">
    <name type="scientific">Sphingobacterium thalpophilum</name>
    <dbReference type="NCBI Taxonomy" id="259"/>
    <lineage>
        <taxon>Bacteria</taxon>
        <taxon>Pseudomonadati</taxon>
        <taxon>Bacteroidota</taxon>
        <taxon>Sphingobacteriia</taxon>
        <taxon>Sphingobacteriales</taxon>
        <taxon>Sphingobacteriaceae</taxon>
        <taxon>Sphingobacterium</taxon>
    </lineage>
</organism>
<dbReference type="Pfam" id="PF00578">
    <property type="entry name" value="AhpC-TSA"/>
    <property type="match status" value="2"/>
</dbReference>
<dbReference type="GO" id="GO:0016491">
    <property type="term" value="F:oxidoreductase activity"/>
    <property type="evidence" value="ECO:0007669"/>
    <property type="project" value="InterPro"/>
</dbReference>
<keyword evidence="2" id="KW-0732">Signal</keyword>
<feature type="domain" description="Thioredoxin" evidence="3">
    <location>
        <begin position="605"/>
        <end position="757"/>
    </location>
</feature>
<dbReference type="Gene3D" id="3.40.30.10">
    <property type="entry name" value="Glutaredoxin"/>
    <property type="match status" value="2"/>
</dbReference>
<dbReference type="RefSeq" id="WP_051606801.1">
    <property type="nucleotide sequence ID" value="NZ_LR590484.1"/>
</dbReference>
<feature type="chain" id="PRO_5020755446" evidence="2">
    <location>
        <begin position="20"/>
        <end position="758"/>
    </location>
</feature>
<sequence length="758" mass="84413">MKKNILSILFVALAAQAVAQKATTVVTGKLEGLPREEWIYLSGFGNGQKDSVQQTEKGFRFDVDIPEGEGDFYILQVGKMRPSGQMNGAFIFLEKGKLHISGKTPQLQDAKYSGGKLADYYNLFQQRSKTEGLEELYEQFAAARKSNDQDKMTALRTAINSKNAEQAALDKAFVLKHKKSPAIVYPLFFTLRNGDNLGELDTLLQQVAPQAKNNVPVRTIEHSIKTDKLTGVGRPALPFAQTDTLGRTVSLADFRGKYVLIDFWASWCVPCRMENPNVVSAYQQYKNKNFTVLGISFDYPGQQQRWKDAIHSDHLSWTQLSDLKGWKNEVGVLYDIKSIPSNLLIDPNGIIIAKNLRGEALDKKLQELLGEPAMDKGTFVVKGEVENPDKSSWFHIRYTDAAGQIRSDSVQIFNGVFSYLGRVQSATQASGYFSDGKSGAPRSYEKYLQFYVEPGVLQVKGSTAMPQEIQLSGTPTQDEYNQYRSLVKTELAAVQPLNRAYNDKSVEYSQLKKQGATEAVLNAKLDELEKLKEAMAPYHETMREKQFAYIKQHPNSLVSASQLRFFVSSADLAELQDIYAQMDADVQNSPEGKELAEEIAKLKSGSVGAAATDFAGTDIQGKPLRLSDYRGKYVLLDFWASWCVPCRKGNPHLLQLYSKYKKKGFEIIGVSDDDSNEKAWKKAVEQDKIGVWKHVLRGLKTTPDGGFDKSADKSEAYGIHTLPTKILIDPSGVIVGRYGGGGGSDQDMDAKLKEIFKF</sequence>
<dbReference type="InterPro" id="IPR000866">
    <property type="entry name" value="AhpC/TSA"/>
</dbReference>
<dbReference type="EMBL" id="LR590484">
    <property type="protein sequence ID" value="VTR43784.1"/>
    <property type="molecule type" value="Genomic_DNA"/>
</dbReference>
<dbReference type="AlphaFoldDB" id="A0A4U9VK94"/>
<dbReference type="PROSITE" id="PS00194">
    <property type="entry name" value="THIOREDOXIN_1"/>
    <property type="match status" value="2"/>
</dbReference>
<dbReference type="KEGG" id="stha:NCTC11429_02924"/>
<dbReference type="GO" id="GO:0016209">
    <property type="term" value="F:antioxidant activity"/>
    <property type="evidence" value="ECO:0007669"/>
    <property type="project" value="InterPro"/>
</dbReference>
<dbReference type="InterPro" id="IPR036249">
    <property type="entry name" value="Thioredoxin-like_sf"/>
</dbReference>
<dbReference type="GeneID" id="78463618"/>
<evidence type="ECO:0000313" key="4">
    <source>
        <dbReference type="EMBL" id="VTR43784.1"/>
    </source>
</evidence>
<feature type="signal peptide" evidence="2">
    <location>
        <begin position="1"/>
        <end position="19"/>
    </location>
</feature>
<keyword evidence="1" id="KW-0676">Redox-active center</keyword>
<dbReference type="SUPFAM" id="SSF52833">
    <property type="entry name" value="Thioredoxin-like"/>
    <property type="match status" value="2"/>
</dbReference>
<dbReference type="InterPro" id="IPR025380">
    <property type="entry name" value="DUF4369"/>
</dbReference>
<dbReference type="PROSITE" id="PS51352">
    <property type="entry name" value="THIOREDOXIN_2"/>
    <property type="match status" value="2"/>
</dbReference>
<dbReference type="Proteomes" id="UP000308196">
    <property type="component" value="Chromosome"/>
</dbReference>
<evidence type="ECO:0000256" key="1">
    <source>
        <dbReference type="ARBA" id="ARBA00023284"/>
    </source>
</evidence>
<evidence type="ECO:0000259" key="3">
    <source>
        <dbReference type="PROSITE" id="PS51352"/>
    </source>
</evidence>
<accession>A0A4U9VK94</accession>
<protein>
    <submittedName>
        <fullName evidence="4">Cytochrome c biogenesis protein tlpA</fullName>
    </submittedName>
</protein>
<dbReference type="PANTHER" id="PTHR42852:SF13">
    <property type="entry name" value="PROTEIN DIPZ"/>
    <property type="match status" value="1"/>
</dbReference>
<dbReference type="InterPro" id="IPR017937">
    <property type="entry name" value="Thioredoxin_CS"/>
</dbReference>
<evidence type="ECO:0000256" key="2">
    <source>
        <dbReference type="SAM" id="SignalP"/>
    </source>
</evidence>
<gene>
    <name evidence="4" type="primary">tlpA_4</name>
    <name evidence="4" type="ORF">NCTC11429_02924</name>
</gene>
<dbReference type="STRING" id="1123265.GCA_000686625_02604"/>
<dbReference type="InterPro" id="IPR050553">
    <property type="entry name" value="Thioredoxin_ResA/DsbE_sf"/>
</dbReference>
<proteinExistence type="predicted"/>